<dbReference type="CDD" id="cd00833">
    <property type="entry name" value="PKS"/>
    <property type="match status" value="4"/>
</dbReference>
<dbReference type="InterPro" id="IPR045851">
    <property type="entry name" value="AMP-bd_C_sf"/>
</dbReference>
<dbReference type="InterPro" id="IPR009081">
    <property type="entry name" value="PP-bd_ACP"/>
</dbReference>
<dbReference type="FunFam" id="3.40.47.10:FF:000019">
    <property type="entry name" value="Polyketide synthase type I"/>
    <property type="match status" value="4"/>
</dbReference>
<feature type="domain" description="Carrier" evidence="15">
    <location>
        <begin position="4503"/>
        <end position="4580"/>
    </location>
</feature>
<evidence type="ECO:0000256" key="8">
    <source>
        <dbReference type="ARBA" id="ARBA00022553"/>
    </source>
</evidence>
<gene>
    <name evidence="18" type="primary">pksL</name>
    <name evidence="18" type="ORF">AQUSIP_25030</name>
</gene>
<evidence type="ECO:0000256" key="11">
    <source>
        <dbReference type="ARBA" id="ARBA00022832"/>
    </source>
</evidence>
<evidence type="ECO:0000256" key="5">
    <source>
        <dbReference type="ARBA" id="ARBA00006484"/>
    </source>
</evidence>
<dbReference type="GO" id="GO:0004312">
    <property type="term" value="F:fatty acid synthase activity"/>
    <property type="evidence" value="ECO:0007669"/>
    <property type="project" value="TreeGrafter"/>
</dbReference>
<comment type="subcellular location">
    <subcellularLocation>
        <location evidence="1">Cytoplasm</location>
    </subcellularLocation>
</comment>
<feature type="domain" description="Ketosynthase family 3 (KS3)" evidence="16">
    <location>
        <begin position="674"/>
        <end position="1105"/>
    </location>
</feature>
<dbReference type="Gene3D" id="1.10.1200.10">
    <property type="entry name" value="ACP-like"/>
    <property type="match status" value="5"/>
</dbReference>
<dbReference type="InterPro" id="IPR050091">
    <property type="entry name" value="PKS_NRPS_Biosynth_Enz"/>
</dbReference>
<dbReference type="RefSeq" id="WP_172622881.1">
    <property type="nucleotide sequence ID" value="NZ_LR699120.1"/>
</dbReference>
<dbReference type="InterPro" id="IPR036291">
    <property type="entry name" value="NAD(P)-bd_dom_sf"/>
</dbReference>
<dbReference type="InterPro" id="IPR013968">
    <property type="entry name" value="PKS_KR"/>
</dbReference>
<dbReference type="InterPro" id="IPR042099">
    <property type="entry name" value="ANL_N_sf"/>
</dbReference>
<dbReference type="Pfam" id="PF23024">
    <property type="entry name" value="AMP-dom_DIP2-like"/>
    <property type="match status" value="1"/>
</dbReference>
<evidence type="ECO:0000256" key="7">
    <source>
        <dbReference type="ARBA" id="ARBA00022490"/>
    </source>
</evidence>
<dbReference type="KEGG" id="asip:AQUSIP_25030"/>
<feature type="domain" description="Ketosynthase family 3 (KS3)" evidence="16">
    <location>
        <begin position="2176"/>
        <end position="2596"/>
    </location>
</feature>
<dbReference type="SUPFAM" id="SSF51735">
    <property type="entry name" value="NAD(P)-binding Rossmann-fold domains"/>
    <property type="match status" value="1"/>
</dbReference>
<dbReference type="CDD" id="cd05931">
    <property type="entry name" value="FAAL"/>
    <property type="match status" value="1"/>
</dbReference>
<dbReference type="InterPro" id="IPR014030">
    <property type="entry name" value="Ketoacyl_synth_N"/>
</dbReference>
<dbReference type="Pfam" id="PF21394">
    <property type="entry name" value="Beta-ketacyl_N"/>
    <property type="match status" value="2"/>
</dbReference>
<evidence type="ECO:0000256" key="2">
    <source>
        <dbReference type="ARBA" id="ARBA00004792"/>
    </source>
</evidence>
<dbReference type="Pfam" id="PF00501">
    <property type="entry name" value="AMP-binding"/>
    <property type="match status" value="1"/>
</dbReference>
<dbReference type="SUPFAM" id="SSF47336">
    <property type="entry name" value="ACP-like"/>
    <property type="match status" value="5"/>
</dbReference>
<dbReference type="PROSITE" id="PS00012">
    <property type="entry name" value="PHOSPHOPANTETHEINE"/>
    <property type="match status" value="2"/>
</dbReference>
<dbReference type="CDD" id="cd08953">
    <property type="entry name" value="KR_2_SDR_x"/>
    <property type="match status" value="1"/>
</dbReference>
<comment type="caution">
    <text evidence="14">Lacks conserved residue(s) required for the propagation of feature annotation.</text>
</comment>
<dbReference type="InterPro" id="IPR054514">
    <property type="entry name" value="RhiE-like_linker"/>
</dbReference>
<dbReference type="PROSITE" id="PS00455">
    <property type="entry name" value="AMP_BINDING"/>
    <property type="match status" value="1"/>
</dbReference>
<dbReference type="Gene3D" id="3.40.50.720">
    <property type="entry name" value="NAD(P)-binding Rossmann-like Domain"/>
    <property type="match status" value="2"/>
</dbReference>
<dbReference type="InterPro" id="IPR036736">
    <property type="entry name" value="ACP-like_sf"/>
</dbReference>
<keyword evidence="8" id="KW-0597">Phosphoprotein</keyword>
<dbReference type="GO" id="GO:0031177">
    <property type="term" value="F:phosphopantetheine binding"/>
    <property type="evidence" value="ECO:0007669"/>
    <property type="project" value="InterPro"/>
</dbReference>
<comment type="function">
    <text evidence="13">Involved in production of the polyketide antibiotic thailandamide.</text>
</comment>
<organism evidence="18 19">
    <name type="scientific">Aquicella siphonis</name>
    <dbReference type="NCBI Taxonomy" id="254247"/>
    <lineage>
        <taxon>Bacteria</taxon>
        <taxon>Pseudomonadati</taxon>
        <taxon>Pseudomonadota</taxon>
        <taxon>Gammaproteobacteria</taxon>
        <taxon>Legionellales</taxon>
        <taxon>Coxiellaceae</taxon>
        <taxon>Aquicella</taxon>
    </lineage>
</organism>
<dbReference type="GO" id="GO:0005737">
    <property type="term" value="C:cytoplasm"/>
    <property type="evidence" value="ECO:0007669"/>
    <property type="project" value="UniProtKB-SubCell"/>
</dbReference>
<dbReference type="Gene3D" id="3.30.300.30">
    <property type="match status" value="1"/>
</dbReference>
<dbReference type="InterPro" id="IPR049900">
    <property type="entry name" value="PKS_mFAS_DH"/>
</dbReference>
<feature type="domain" description="Ketosynthase family 3 (KS3)" evidence="16">
    <location>
        <begin position="3664"/>
        <end position="4089"/>
    </location>
</feature>
<evidence type="ECO:0000256" key="1">
    <source>
        <dbReference type="ARBA" id="ARBA00004496"/>
    </source>
</evidence>
<feature type="domain" description="Carrier" evidence="15">
    <location>
        <begin position="581"/>
        <end position="658"/>
    </location>
</feature>
<dbReference type="PROSITE" id="PS50075">
    <property type="entry name" value="CARRIER"/>
    <property type="match status" value="5"/>
</dbReference>
<feature type="domain" description="Carrier" evidence="15">
    <location>
        <begin position="3539"/>
        <end position="3615"/>
    </location>
</feature>
<dbReference type="InterPro" id="IPR057326">
    <property type="entry name" value="KR_dom"/>
</dbReference>
<dbReference type="PROSITE" id="PS52019">
    <property type="entry name" value="PKS_MFAS_DH"/>
    <property type="match status" value="1"/>
</dbReference>
<keyword evidence="6" id="KW-0596">Phosphopantetheine</keyword>
<proteinExistence type="inferred from homology"/>
<dbReference type="PANTHER" id="PTHR43775:SF37">
    <property type="entry name" value="SI:DKEY-61P9.11"/>
    <property type="match status" value="1"/>
</dbReference>
<dbReference type="Gene3D" id="3.10.129.110">
    <property type="entry name" value="Polyketide synthase dehydratase"/>
    <property type="match status" value="1"/>
</dbReference>
<evidence type="ECO:0000256" key="12">
    <source>
        <dbReference type="ARBA" id="ARBA00023098"/>
    </source>
</evidence>
<dbReference type="InterPro" id="IPR020841">
    <property type="entry name" value="PKS_Beta-ketoAc_synthase_dom"/>
</dbReference>
<name>A0A5E4PLS3_9COXI</name>
<keyword evidence="9" id="KW-0808">Transferase</keyword>
<dbReference type="Pfam" id="PF22336">
    <property type="entry name" value="RhiE-like_linker"/>
    <property type="match status" value="1"/>
</dbReference>
<keyword evidence="19" id="KW-1185">Reference proteome</keyword>
<dbReference type="InterPro" id="IPR006162">
    <property type="entry name" value="Ppantetheine_attach_site"/>
</dbReference>
<dbReference type="GO" id="GO:0006633">
    <property type="term" value="P:fatty acid biosynthetic process"/>
    <property type="evidence" value="ECO:0007669"/>
    <property type="project" value="UniProtKB-UniPathway"/>
</dbReference>
<evidence type="ECO:0000313" key="19">
    <source>
        <dbReference type="Proteomes" id="UP000324194"/>
    </source>
</evidence>
<dbReference type="Pfam" id="PF16197">
    <property type="entry name" value="KAsynt_C_assoc"/>
    <property type="match status" value="1"/>
</dbReference>
<evidence type="ECO:0000313" key="18">
    <source>
        <dbReference type="EMBL" id="VVC77176.1"/>
    </source>
</evidence>
<dbReference type="SMART" id="SM00825">
    <property type="entry name" value="PKS_KS"/>
    <property type="match status" value="4"/>
</dbReference>
<dbReference type="PANTHER" id="PTHR43775">
    <property type="entry name" value="FATTY ACID SYNTHASE"/>
    <property type="match status" value="1"/>
</dbReference>
<feature type="region of interest" description="N-terminal hotdog fold" evidence="14">
    <location>
        <begin position="1288"/>
        <end position="1402"/>
    </location>
</feature>
<keyword evidence="12" id="KW-0443">Lipid metabolism</keyword>
<evidence type="ECO:0000256" key="6">
    <source>
        <dbReference type="ARBA" id="ARBA00022450"/>
    </source>
</evidence>
<comment type="pathway">
    <text evidence="3">Lipid metabolism; fatty acid biosynthesis.</text>
</comment>
<feature type="region of interest" description="C-terminal hotdog fold" evidence="14">
    <location>
        <begin position="1420"/>
        <end position="1560"/>
    </location>
</feature>
<dbReference type="FunFam" id="3.40.50.12780:FF:000013">
    <property type="entry name" value="Long-chain-fatty-acid--AMP ligase FadD32"/>
    <property type="match status" value="1"/>
</dbReference>
<dbReference type="InterPro" id="IPR000873">
    <property type="entry name" value="AMP-dep_synth/lig_dom"/>
</dbReference>
<accession>A0A5E4PLS3</accession>
<dbReference type="Pfam" id="PF08659">
    <property type="entry name" value="KR"/>
    <property type="match status" value="1"/>
</dbReference>
<dbReference type="Gene3D" id="3.40.47.10">
    <property type="match status" value="4"/>
</dbReference>
<feature type="domain" description="Carrier" evidence="15">
    <location>
        <begin position="2055"/>
        <end position="2131"/>
    </location>
</feature>
<evidence type="ECO:0000259" key="17">
    <source>
        <dbReference type="PROSITE" id="PS52019"/>
    </source>
</evidence>
<dbReference type="InterPro" id="IPR018201">
    <property type="entry name" value="Ketoacyl_synth_AS"/>
</dbReference>
<evidence type="ECO:0000256" key="3">
    <source>
        <dbReference type="ARBA" id="ARBA00005194"/>
    </source>
</evidence>
<comment type="similarity">
    <text evidence="4">Belongs to the ATP-dependent AMP-binding enzyme family.</text>
</comment>
<dbReference type="UniPathway" id="UPA00094"/>
<dbReference type="Pfam" id="PF00550">
    <property type="entry name" value="PP-binding"/>
    <property type="match status" value="5"/>
</dbReference>
<dbReference type="Gene3D" id="1.10.1240.100">
    <property type="match status" value="4"/>
</dbReference>
<dbReference type="InterPro" id="IPR020845">
    <property type="entry name" value="AMP-binding_CS"/>
</dbReference>
<dbReference type="Pfam" id="PF21089">
    <property type="entry name" value="PKS_DH_N"/>
    <property type="match status" value="1"/>
</dbReference>
<dbReference type="Gene3D" id="3.40.50.12780">
    <property type="entry name" value="N-terminal domain of ligase-like"/>
    <property type="match status" value="1"/>
</dbReference>
<dbReference type="SMART" id="SM00823">
    <property type="entry name" value="PKS_PP"/>
    <property type="match status" value="5"/>
</dbReference>
<dbReference type="InterPro" id="IPR032821">
    <property type="entry name" value="PKS_assoc"/>
</dbReference>
<evidence type="ECO:0000259" key="15">
    <source>
        <dbReference type="PROSITE" id="PS50075"/>
    </source>
</evidence>
<comment type="pathway">
    <text evidence="2">Antibiotic biosynthesis.</text>
</comment>
<evidence type="ECO:0000256" key="14">
    <source>
        <dbReference type="PROSITE-ProRule" id="PRU01363"/>
    </source>
</evidence>
<dbReference type="SUPFAM" id="SSF56801">
    <property type="entry name" value="Acetyl-CoA synthetase-like"/>
    <property type="match status" value="1"/>
</dbReference>
<dbReference type="InterPro" id="IPR025110">
    <property type="entry name" value="AMP-bd_C"/>
</dbReference>
<dbReference type="SUPFAM" id="SSF53901">
    <property type="entry name" value="Thiolase-like"/>
    <property type="match status" value="4"/>
</dbReference>
<reference evidence="18 19" key="1">
    <citation type="submission" date="2019-08" db="EMBL/GenBank/DDBJ databases">
        <authorList>
            <person name="Guy L."/>
        </authorList>
    </citation>
    <scope>NUCLEOTIDE SEQUENCE [LARGE SCALE GENOMIC DNA]</scope>
    <source>
        <strain evidence="18 19">SGT-108</strain>
    </source>
</reference>
<dbReference type="InterPro" id="IPR049552">
    <property type="entry name" value="PKS_DH_N"/>
</dbReference>
<dbReference type="InterPro" id="IPR020806">
    <property type="entry name" value="PKS_PP-bd"/>
</dbReference>
<dbReference type="GO" id="GO:0071770">
    <property type="term" value="P:DIM/DIP cell wall layer assembly"/>
    <property type="evidence" value="ECO:0007669"/>
    <property type="project" value="TreeGrafter"/>
</dbReference>
<dbReference type="InterPro" id="IPR040097">
    <property type="entry name" value="FAAL/FAAC"/>
</dbReference>
<dbReference type="Pfam" id="PF00109">
    <property type="entry name" value="ketoacyl-synt"/>
    <property type="match status" value="4"/>
</dbReference>
<dbReference type="Pfam" id="PF22621">
    <property type="entry name" value="CurL-like_PKS_C"/>
    <property type="match status" value="2"/>
</dbReference>
<dbReference type="InterPro" id="IPR049551">
    <property type="entry name" value="PKS_DH_C"/>
</dbReference>
<dbReference type="EMBL" id="LR699120">
    <property type="protein sequence ID" value="VVC77176.1"/>
    <property type="molecule type" value="Genomic_DNA"/>
</dbReference>
<dbReference type="SMART" id="SM01294">
    <property type="entry name" value="PKS_PP_betabranch"/>
    <property type="match status" value="2"/>
</dbReference>
<comment type="similarity">
    <text evidence="5">Belongs to the short-chain dehydrogenases/reductases (SDR) family.</text>
</comment>
<dbReference type="SMART" id="SM00822">
    <property type="entry name" value="PKS_KR"/>
    <property type="match status" value="1"/>
</dbReference>
<dbReference type="Pfam" id="PF02801">
    <property type="entry name" value="Ketoacyl-synt_C"/>
    <property type="match status" value="4"/>
</dbReference>
<feature type="domain" description="Ketosynthase family 3 (KS3)" evidence="16">
    <location>
        <begin position="2911"/>
        <end position="3344"/>
    </location>
</feature>
<feature type="domain" description="Carrier" evidence="15">
    <location>
        <begin position="2801"/>
        <end position="2875"/>
    </location>
</feature>
<evidence type="ECO:0000256" key="10">
    <source>
        <dbReference type="ARBA" id="ARBA00022737"/>
    </source>
</evidence>
<keyword evidence="11" id="KW-0276">Fatty acid metabolism</keyword>
<evidence type="ECO:0000256" key="9">
    <source>
        <dbReference type="ARBA" id="ARBA00022679"/>
    </source>
</evidence>
<evidence type="ECO:0000256" key="13">
    <source>
        <dbReference type="ARBA" id="ARBA00054155"/>
    </source>
</evidence>
<evidence type="ECO:0000259" key="16">
    <source>
        <dbReference type="PROSITE" id="PS52004"/>
    </source>
</evidence>
<dbReference type="Proteomes" id="UP000324194">
    <property type="component" value="Chromosome 2"/>
</dbReference>
<dbReference type="GO" id="GO:0004315">
    <property type="term" value="F:3-oxoacyl-[acyl-carrier-protein] synthase activity"/>
    <property type="evidence" value="ECO:0007669"/>
    <property type="project" value="InterPro"/>
</dbReference>
<dbReference type="InterPro" id="IPR014031">
    <property type="entry name" value="Ketoacyl_synth_C"/>
</dbReference>
<dbReference type="InterPro" id="IPR016039">
    <property type="entry name" value="Thiolase-like"/>
</dbReference>
<dbReference type="InterPro" id="IPR042104">
    <property type="entry name" value="PKS_dehydratase_sf"/>
</dbReference>
<keyword evidence="7" id="KW-0963">Cytoplasm</keyword>
<sequence length="4636" mass="515034">MSDIISVLKKRSAKRPHDTAFIFLQDGEQESDRITIGELTKRAEHIGKYLLEQGLSGERVMLLYPAGIDFVVSFIGCLYAGSTAVPVPCPAAHEFGQSLETLKLIAADADISAVLTCSNWTETVRINISQILPGKKLFVADTQKIKSGNKMDRNKFVITPDTIVYLQYTSGSTSTPKAAVIRHANLTHSLLHTARAWKYTKNSVTLTWAPHTHVYGLVCGLLLPLYHGTLSIIMPPAAFVSKPLLWLKAISKYRVTHSGCPNFGYEHCIKQIDISEMSGITLNTWKVAVNGGEHVQYDTLIRFNAKFEAFGFQLRRFNPAFGMSEASGAISISSYGKNPGRFSLDMDALQLDEVKFTTEDRHKIFVSNGRMLHGLKAVVVDPETLVPVGMGAIGEIWLTGKSVVQGYWRRQEENQAVFQARLAGSNQVYFRTGDLGFIYEDEICLTGRLKELIVINGKKYYPLDLENLIAERLTPLSIHDRRAVFSCPSLGNEKLVVVQEIHESIRQDSRENIIAAIRHAIIKEYGLAVDTVLLVARNSIPKTVSGKLQRKLCQKQYLENSLEILYQSVLNALPTVSGQINSLDTKAAAFAKVVASVLGVSAEQIDFHSPLSKYQFDSINIIQLTALLNETYGKSLSPAVLYEYQTLDEFYRDNIAVTMKIENKHSTDASEAGHRDIAIIGMSGVFPGAPDIDTFWKNLIEGKNSIGVIPSSRWDWKKYDGNPETDLGRISVKWGGFIDDIECFDAPFFNMSPREAELTDPQQRIFLQVVWNTVEDSGYSVQDIAHFKTGLFVGVFNHDYAELLHENNVFGAYRTTGTAASILANRVSYLLNLHGPSEAVDTACSSSLVAIHHAIMAILNGDCDLAIAGGVNALLSPTSFITASNAGMLSLDGQCKTFDKDANGFVRGEGVAAVLLKKLDRALADHDHIYGIIKGSAVNHGGHVNSLTAPNPAAQADVIMAAHERANIPVESITYIETHGTGTALGDPIEINGLKKAFSLLAERQGKVLKPETCGLGAVKSNIGHLESAAGIAGLIKILLAFKHEKIPSNLNFKTINPYIDLADSPFYLINKPQPWRRQQNSRPRRAGLSSFGYGGTNAHLVIEEVPDSVFQQTDYSPEVSLITLSARTTPALRQRIRDLHSWLGQQSYPPVLSDISHTLNSGRTHFEKRCAIIVDSIPHLQSTLAKVLEGFSPENYIDNTGLEWEKVSQSIDMIDSNTHLRKQEALSLWVVARQFVDGDEITWKSIPNHQPSCRVSLPGYPFEMRRFWIPGNETDMHAGKNDNGIWHIALDVSLSTSDNKRFSTSLTGKEWYFQDHKIKDSLVMPGAACMEMARTVGMLAFPEFRIIRLRDIVWFNAINAVKTLRLLINLKKTGNRVSFTVSDKESTEYASGEMDLHPASEVNRNDPAVNLVNLTMSLPHRLKRKEIYFKYRGLGFDYGSHFQVVEEARYNDEEAVACIRLGAPHHHLSASEKNICVLEGMLHAAMILLPKNAVYLPQAVSQVDYHGVLPDCSYAHIKLVPASADAIFTFDISLYDQAGQRVLEVRDFRVSELGGSRYKELHCYQPVWNECKINSILHGMVSSGKSILIFDDDHLSDFIRDRLPQNPVISQLSAAVFKQCDDGIFTHETDENHAFNFFHELNVNQSLPGWIIFRLPVFRPDTEFKENIHLQLHHIYHVLHCLAKALLQIRLNEPVQILFVNLAEYHQDISAFTQAIAGFARTLCDENPNLVCRVINAQTGDEVLDELTQGDTEVKYAPGGVRFVRRFQNITLNIHPDLSGLLTRGGVYLITGGMGGLGLIFARYLAKNYHAKLILTGRSLLDAAKESHLLALKQEGADAVYIQSDIASFADVQSLIQTIKAMHGNIDGIFHAAGAICDNFILRKPIQESASVLAPKVEGTLFLDEATKTEPLKFFVLFSSLASVLGNAGQSDYAYANGFMDYFSVSRESLRLAGKRTGKTLSINWPFWTDGGSSLSETARAWLENSMGVSALATADGMRIFEQILGSDFSQLMVMPGDKSKHERIFAVRNNQGTAISGTAGMRHLTSLDVRTHPLKEQTENYLKQTLASVIKTDPVNIQNHTAFEIYGIDSLMIIQLNQELGRVFNALPKTLFFEYQTLNDLTGYFLQHHSERLSQLFISDVTAVRNPMFDQAASAHISQPAMAARMDHKDISYVQDIAIIGLSGRYPQANDLETFWNHLQSGKDCVTEIPEERRMKYDEIDSLWNMDGQMNAICGGFIDDVDKFDPLFFNISPHDAELMDPQERLFLQTAWNAIEDAGYTRVSLSDKQTGVFVGVMYGHYQLFSTQAYPQKGTRMTHSLFSSIANRVSYFLDLHGPSMAIDTMCSSSLTALHLACQSIRQGECDMAVAGGVNLTLHPDKYRLLNQGNFLSSGGRCRSFGVDGDGYVPGEGVGAVLLKPFHLALRDGDHIYGVIKSSSINHGGKTNGYTVPNPAAQADVIAQAYRRANLDPRNVSYIEAHGTGTLLGDPVEISGLARVFSPGDRLTSCAIGSVKSNIGHCESAAGIAALTKVLLQLKHKKLVPSLHADRLNDNIDWQGSGFRVQQELSDWEPAPRMAGISAFGAGGSNAHVIIEEAPDSRKPGISFSKPSYLFAFSAKTETALMQKLDDFYRWLCVPDSEISLTNSLDDISYTLNVCRSHFEKRCAVVAHSVDELKRVLLALKTGTIPDLAMINRAGTLKKPNQSLAIKLFNQLIQELNRNQEMRADEYREHLLTLAGFYVDGYEMDFVNLYQGKPYRKLSLPAYPFDKLYCWYKKRVSIPEAVNQSGVHPDKNTVSLLENVKSRLTSIVSAQLGIRMQDINETCHLSDYGMDSVHFIKLSSQLNDYYGISITPAWFYTNSSIAAISRRLIEEFRSQVSSPRHEKIMSMHTSHDPAAGIKVDALFEAQPVRDIAIIGIQGLFPQSKDLQAFWDHLAAGHDLVTEIPADRWDWRQYYGDIKQNADKMNCKWGAFIDGVDCFDAGFFNISAREAKLMDPQQRLFLEIIWKTIEDAGYDPFTFSGKRVGVFAGVEFNDYQVMLAKRQKEFHGYIATGNSHSMLANRISYFLNLLGPSEVTDTACSGSLVAIHRAVSAIRNGECEMALAGGVSLILNPDTYVVTSQLGAISARGRCKTFDKEADGYVKGEGVAAILLKPLSRALNDGDHVYGIIKNTAVNHGGKAQSLTAPNAAAQSALLIDAYMGANIDPATVTYIETHGTGTALGDPVEIESLKLAFRHLLSNGVSEARIALGSVKTNIGHLEPASGIAGLIKVLLAMAYGKLPGNVHLEEVNPYIDLTGSPFHILRKSQPWIKLKDSSGRDVPYRAGVSSFGFGGTNAHIVIEQGPIRQPARPLTKPFYLLTISAKHSSGVKQKIADLHDWLVDNKQGIDLDSLCYTLNAGRAHFENRTALVVESMHHLLDTLQALMLGKQIPNCMNTANNTKDIPVSTTNDAYHSALSVLNDMTLADREKFRRALMVLGELYCEHYPIDWTAVYSNASYLRAASLPGYPFNRQKYWFGDPEISRVKSSILPVPSSHSEAGLDIIHYLRGIFADKLHIAIDHIKPDQTYEIYGVDSLTGLEITERLEKDFGVLSKTLLYEYNTLKDLSAYFKKYHAGALQALMSHAGCTPNGAANDTAAVERENMECNIDSGIAVSGEAMQADTMDIAVVGLSGVFPMAANIHEFWQNLITARDCIEEIPPERWNYKDYPVTVGGVEKYFRYGGFLRDVDMFDPLFFNISPHDAAIMDPQERIFLQSVWTTLEDGGYTRKRLQETANNEMGVFAGITYNYYPLLIAEDWKNGNQLPVDLQTFSVANRVSYFLNLSGPSFVIDTACSSSLAAIHLACESLRRGECKMAVAGGVNLSLHPGKFHFLGSFNFMSEEGRCASFAEGGKGYVPAEGAGTVLLKPLAAAIRDHDRIYGIIKGSAMNHGGKTSGYTVPNPKAQSDLIRSALQKAGIHPRSISYIEAHGTGTALGDPIEIRGLQNAFEEFTQDRQFCAVGSVKSNIGHLEAAAGISQLAKVLLQMQYKKLAPTLHAENLNPYIDFSHTPFYVQRELSEWRSDTGMPRRAGISSFGAGGTNVHLIVEEYLASEMDTRQRTGEQFAFILSAMNAERLRDYIMSVHDYLRREAENHHDDLECWLRDICYTAQTGRETMPARLAVVAFSYQDLMSKLKLCMQKSRPVMDRVWINDSARPGSAQEGRVLSGELSREEQLAELWVNGANISWEPLHSSSRSLVYFPTYPFAKRRCWFSNHPAAIPENASVTKIKPSLSLVANTVTKRTKWVIFSDLETGFLLQDGLGESSCLYCFSGDHFDDFQHDVIYLNPDHPDDYKRLFSRISADPLIELQGVVYLWTMNGSSTRDDARNNQRLLYLIQSLIQQNWKQPMTFLFVTRECSPSGEHESDRNDIVQHHLWNLAEYFRSEQLAHQVSLLSLTQTKALRKQAGCIAFELQNRKEGHDRIWYVENERYAKALTNPPRFIEPPGARRQSEERLTRTDISLDDEYVTSLVMNSLANMLGLDVSEIDPDVAYLNYGMDSIKGINFVARINESFPDLLSPMDLYRYPNARQLVNHIINFCGQMETPESAVSDASICSVTTENEFMSSIAHLDNAQVARLLEDEFSEIEALFSGQGN</sequence>
<dbReference type="InterPro" id="IPR049490">
    <property type="entry name" value="C883_1060-like_KR_N"/>
</dbReference>
<dbReference type="GO" id="GO:0005886">
    <property type="term" value="C:plasma membrane"/>
    <property type="evidence" value="ECO:0007669"/>
    <property type="project" value="TreeGrafter"/>
</dbReference>
<keyword evidence="10" id="KW-0677">Repeat</keyword>
<dbReference type="PROSITE" id="PS52004">
    <property type="entry name" value="KS3_2"/>
    <property type="match status" value="4"/>
</dbReference>
<feature type="domain" description="PKS/mFAS DH" evidence="17">
    <location>
        <begin position="1288"/>
        <end position="1560"/>
    </location>
</feature>
<protein>
    <submittedName>
        <fullName evidence="18">Polyketide synthase PksL</fullName>
    </submittedName>
</protein>
<dbReference type="PROSITE" id="PS00606">
    <property type="entry name" value="KS3_1"/>
    <property type="match status" value="2"/>
</dbReference>
<dbReference type="Pfam" id="PF14765">
    <property type="entry name" value="PS-DH"/>
    <property type="match status" value="1"/>
</dbReference>
<evidence type="ECO:0000256" key="4">
    <source>
        <dbReference type="ARBA" id="ARBA00006432"/>
    </source>
</evidence>